<reference evidence="3 4" key="1">
    <citation type="submission" date="2016-09" db="EMBL/GenBank/DDBJ databases">
        <title>Rhizobium oryziradicis sp. nov., isolated from the root of rice.</title>
        <authorList>
            <person name="Zhao J."/>
            <person name="Zhang X."/>
        </authorList>
    </citation>
    <scope>NUCLEOTIDE SEQUENCE [LARGE SCALE GENOMIC DNA]</scope>
    <source>
        <strain evidence="3 4">N19</strain>
    </source>
</reference>
<dbReference type="Proteomes" id="UP000186894">
    <property type="component" value="Unassembled WGS sequence"/>
</dbReference>
<evidence type="ECO:0000313" key="4">
    <source>
        <dbReference type="Proteomes" id="UP000186894"/>
    </source>
</evidence>
<proteinExistence type="predicted"/>
<keyword evidence="4" id="KW-1185">Reference proteome</keyword>
<dbReference type="InterPro" id="IPR027304">
    <property type="entry name" value="Trigger_fact/SurA_dom_sf"/>
</dbReference>
<dbReference type="Gene3D" id="1.10.4030.10">
    <property type="entry name" value="Porin chaperone SurA, peptide-binding domain"/>
    <property type="match status" value="1"/>
</dbReference>
<dbReference type="OrthoDB" id="9791746at2"/>
<dbReference type="STRING" id="1867956.BJF95_19600"/>
<dbReference type="PANTHER" id="PTHR47637">
    <property type="entry name" value="CHAPERONE SURA"/>
    <property type="match status" value="1"/>
</dbReference>
<dbReference type="RefSeq" id="WP_075640463.1">
    <property type="nucleotide sequence ID" value="NZ_MKIM01000028.1"/>
</dbReference>
<dbReference type="EMBL" id="MKIM01000028">
    <property type="protein sequence ID" value="OLP43133.1"/>
    <property type="molecule type" value="Genomic_DNA"/>
</dbReference>
<evidence type="ECO:0000256" key="2">
    <source>
        <dbReference type="SAM" id="SignalP"/>
    </source>
</evidence>
<dbReference type="Pfam" id="PF13624">
    <property type="entry name" value="SurA_N_3"/>
    <property type="match status" value="1"/>
</dbReference>
<accession>A0A1Q8ZMK2</accession>
<feature type="chain" id="PRO_5012570670" evidence="2">
    <location>
        <begin position="36"/>
        <end position="316"/>
    </location>
</feature>
<dbReference type="PANTHER" id="PTHR47637:SF1">
    <property type="entry name" value="CHAPERONE SURA"/>
    <property type="match status" value="1"/>
</dbReference>
<protein>
    <submittedName>
        <fullName evidence="3">Molecular chaperone SurA</fullName>
    </submittedName>
</protein>
<evidence type="ECO:0000256" key="1">
    <source>
        <dbReference type="ARBA" id="ARBA00022729"/>
    </source>
</evidence>
<name>A0A1Q8ZMK2_9HYPH</name>
<organism evidence="3 4">
    <name type="scientific">Rhizobium oryziradicis</name>
    <dbReference type="NCBI Taxonomy" id="1867956"/>
    <lineage>
        <taxon>Bacteria</taxon>
        <taxon>Pseudomonadati</taxon>
        <taxon>Pseudomonadota</taxon>
        <taxon>Alphaproteobacteria</taxon>
        <taxon>Hyphomicrobiales</taxon>
        <taxon>Rhizobiaceae</taxon>
        <taxon>Rhizobium/Agrobacterium group</taxon>
        <taxon>Rhizobium</taxon>
    </lineage>
</organism>
<comment type="caution">
    <text evidence="3">The sequence shown here is derived from an EMBL/GenBank/DDBJ whole genome shotgun (WGS) entry which is preliminary data.</text>
</comment>
<gene>
    <name evidence="3" type="ORF">BJF95_19600</name>
</gene>
<sequence length="316" mass="34845">MTFGSKILRVALVSTVALVSVASLTPTMFVSVAHAATGVAIVVNKVAITNTDIARRAAFLKLRHEKGDLNKMAKEEMIDEQLKRQEVARVGMSVSVAEVDAAFARFSASNKLTPAQMTQILDKAGVGAEHFKSYIAVQMSWPRLVNARYSSRDKLTNQEMVTRLLENKQKPQTTEYALKQVIFVVPANKRNAVLAKRKAEAEASRGKFPGCDQAMEFARNYLDVSIRDLGRVLQPELPTEWKPLIEGAKGNTTGTLVTERGVEYIAICSRKEVSDDLAAQAVFRAEDLGKQDKSKEDPNSAKYLADLRSKAQIVYP</sequence>
<evidence type="ECO:0000313" key="3">
    <source>
        <dbReference type="EMBL" id="OLP43133.1"/>
    </source>
</evidence>
<feature type="signal peptide" evidence="2">
    <location>
        <begin position="1"/>
        <end position="35"/>
    </location>
</feature>
<keyword evidence="1 2" id="KW-0732">Signal</keyword>
<dbReference type="AlphaFoldDB" id="A0A1Q8ZMK2"/>
<dbReference type="InterPro" id="IPR050280">
    <property type="entry name" value="OMP_Chaperone_SurA"/>
</dbReference>
<dbReference type="SUPFAM" id="SSF109998">
    <property type="entry name" value="Triger factor/SurA peptide-binding domain-like"/>
    <property type="match status" value="1"/>
</dbReference>